<name>E6SSY5_BACT6</name>
<feature type="transmembrane region" description="Helical" evidence="2">
    <location>
        <begin position="107"/>
        <end position="126"/>
    </location>
</feature>
<reference key="1">
    <citation type="submission" date="2010-11" db="EMBL/GenBank/DDBJ databases">
        <title>The complete genome of Bacteroides helcogenes P 36-108.</title>
        <authorList>
            <consortium name="US DOE Joint Genome Institute (JGI-PGF)"/>
            <person name="Lucas S."/>
            <person name="Copeland A."/>
            <person name="Lapidus A."/>
            <person name="Bruce D."/>
            <person name="Goodwin L."/>
            <person name="Pitluck S."/>
            <person name="Kyrpides N."/>
            <person name="Mavromatis K."/>
            <person name="Ivanova N."/>
            <person name="Zeytun A."/>
            <person name="Brettin T."/>
            <person name="Detter J.C."/>
            <person name="Tapia R."/>
            <person name="Han C."/>
            <person name="Land M."/>
            <person name="Hauser L."/>
            <person name="Markowitz V."/>
            <person name="Cheng J.-F."/>
            <person name="Hugenholtz P."/>
            <person name="Woyke T."/>
            <person name="Wu D."/>
            <person name="Gronow S."/>
            <person name="Wellnitz S."/>
            <person name="Brambilla E."/>
            <person name="Klenk H.-P."/>
            <person name="Eisen J.A."/>
        </authorList>
    </citation>
    <scope>NUCLEOTIDE SEQUENCE</scope>
    <source>
        <strain>P 36-108</strain>
    </source>
</reference>
<dbReference type="CDD" id="cd03794">
    <property type="entry name" value="GT4_WbuB-like"/>
    <property type="match status" value="1"/>
</dbReference>
<dbReference type="PANTHER" id="PTHR46401:SF2">
    <property type="entry name" value="GLYCOSYLTRANSFERASE WBBK-RELATED"/>
    <property type="match status" value="1"/>
</dbReference>
<dbReference type="SUPFAM" id="SSF53756">
    <property type="entry name" value="UDP-Glycosyltransferase/glycogen phosphorylase"/>
    <property type="match status" value="1"/>
</dbReference>
<dbReference type="AlphaFoldDB" id="E6SSY5"/>
<dbReference type="PANTHER" id="PTHR46401">
    <property type="entry name" value="GLYCOSYLTRANSFERASE WBBK-RELATED"/>
    <property type="match status" value="1"/>
</dbReference>
<keyword evidence="2" id="KW-0812">Transmembrane</keyword>
<evidence type="ECO:0000259" key="3">
    <source>
        <dbReference type="Pfam" id="PF00534"/>
    </source>
</evidence>
<protein>
    <submittedName>
        <fullName evidence="4">Glycosyl transferase group 1</fullName>
    </submittedName>
</protein>
<dbReference type="EMBL" id="CP002352">
    <property type="protein sequence ID" value="ADV44216.1"/>
    <property type="molecule type" value="Genomic_DNA"/>
</dbReference>
<evidence type="ECO:0000313" key="4">
    <source>
        <dbReference type="EMBL" id="ADV44216.1"/>
    </source>
</evidence>
<dbReference type="Pfam" id="PF00534">
    <property type="entry name" value="Glycos_transf_1"/>
    <property type="match status" value="1"/>
</dbReference>
<sequence length="403" mass="45575">MLSKRIWIISEIYYPVKTSTAYYMTEIAEYLAAKEMDVHVLCTCAVYNSGEKQSCSQKELHNGVNIHRVYVPNINKNNFIKRTFRLLLSSLLLFVRMLGAVRKNDEILVVTNPAFLLLMMPFIAWIKGISYKILVHDIFPENLVAIKKFSSSSFVYCNLKKIFDAAYSKAQLCISIGRDMSEVLGKKVQDISKICFIPIWAENEEVFPVKKEDTKTCLDLGLQDKFIFQFAGNLGSAQGLDNLLEAIKLVENDNIHFLFIGDGAKSNEIVSYIKAGMHKNVSLLGFQDRANQNDFLNACDIGIVTLSDGMFGLGVPSKSYNIMAAGKPILYIGDRNSEIALCIDEYSLGWVVEPNDPKELAKVMEYIFFCKNGLSAIQNNTRMVADTIFAKKRILEEYYKLLN</sequence>
<dbReference type="Gene3D" id="3.40.50.2000">
    <property type="entry name" value="Glycogen Phosphorylase B"/>
    <property type="match status" value="2"/>
</dbReference>
<dbReference type="GO" id="GO:0016757">
    <property type="term" value="F:glycosyltransferase activity"/>
    <property type="evidence" value="ECO:0007669"/>
    <property type="project" value="InterPro"/>
</dbReference>
<dbReference type="eggNOG" id="COG0438">
    <property type="taxonomic scope" value="Bacteria"/>
</dbReference>
<dbReference type="Proteomes" id="UP000008630">
    <property type="component" value="Chromosome"/>
</dbReference>
<dbReference type="KEGG" id="bhl:Bache_2247"/>
<evidence type="ECO:0000313" key="5">
    <source>
        <dbReference type="Proteomes" id="UP000008630"/>
    </source>
</evidence>
<keyword evidence="5" id="KW-1185">Reference proteome</keyword>
<keyword evidence="1 4" id="KW-0808">Transferase</keyword>
<accession>E6SSY5</accession>
<dbReference type="PATRIC" id="fig|693979.3.peg.2359"/>
<organism evidence="4 5">
    <name type="scientific">Bacteroides helcogenes (strain ATCC 35417 / DSM 20613 / JCM 6297 / CCUG 15421 / P 36-108)</name>
    <dbReference type="NCBI Taxonomy" id="693979"/>
    <lineage>
        <taxon>Bacteria</taxon>
        <taxon>Pseudomonadati</taxon>
        <taxon>Bacteroidota</taxon>
        <taxon>Bacteroidia</taxon>
        <taxon>Bacteroidales</taxon>
        <taxon>Bacteroidaceae</taxon>
        <taxon>Bacteroides</taxon>
    </lineage>
</organism>
<dbReference type="GO" id="GO:0009103">
    <property type="term" value="P:lipopolysaccharide biosynthetic process"/>
    <property type="evidence" value="ECO:0007669"/>
    <property type="project" value="TreeGrafter"/>
</dbReference>
<dbReference type="HOGENOM" id="CLU_009583_11_0_10"/>
<dbReference type="InterPro" id="IPR001296">
    <property type="entry name" value="Glyco_trans_1"/>
</dbReference>
<dbReference type="STRING" id="693979.Bache_2247"/>
<keyword evidence="2" id="KW-0472">Membrane</keyword>
<reference evidence="4 5" key="2">
    <citation type="journal article" date="2011" name="Stand. Genomic Sci.">
        <title>Complete genome sequence of Bacteroides helcogenes type strain (P 36-108).</title>
        <authorList>
            <person name="Pati A."/>
            <person name="Gronow S."/>
            <person name="Zeytun A."/>
            <person name="Lapidus A."/>
            <person name="Nolan M."/>
            <person name="Hammon N."/>
            <person name="Deshpande S."/>
            <person name="Cheng J.F."/>
            <person name="Tapia R."/>
            <person name="Han C."/>
            <person name="Goodwin L."/>
            <person name="Pitluck S."/>
            <person name="Liolios K."/>
            <person name="Pagani I."/>
            <person name="Ivanova N."/>
            <person name="Mavromatis K."/>
            <person name="Chen A."/>
            <person name="Palaniappan K."/>
            <person name="Land M."/>
            <person name="Hauser L."/>
            <person name="Chang Y.J."/>
            <person name="Jeffries C.D."/>
            <person name="Detter J.C."/>
            <person name="Brambilla E."/>
            <person name="Rohde M."/>
            <person name="Goker M."/>
            <person name="Woyke T."/>
            <person name="Bristow J."/>
            <person name="Eisen J.A."/>
            <person name="Markowitz V."/>
            <person name="Hugenholtz P."/>
            <person name="Kyrpides N.C."/>
            <person name="Klenk H.P."/>
            <person name="Lucas S."/>
        </authorList>
    </citation>
    <scope>NUCLEOTIDE SEQUENCE [LARGE SCALE GENOMIC DNA]</scope>
    <source>
        <strain evidence="5">ATCC 35417 / DSM 20613 / JCM 6297 / CCUG 15421 / P 36-108</strain>
    </source>
</reference>
<keyword evidence="2" id="KW-1133">Transmembrane helix</keyword>
<dbReference type="OrthoDB" id="9811902at2"/>
<feature type="domain" description="Glycosyl transferase family 1" evidence="3">
    <location>
        <begin position="223"/>
        <end position="381"/>
    </location>
</feature>
<gene>
    <name evidence="4" type="ordered locus">Bache_2247</name>
</gene>
<proteinExistence type="predicted"/>
<evidence type="ECO:0000256" key="2">
    <source>
        <dbReference type="SAM" id="Phobius"/>
    </source>
</evidence>
<evidence type="ECO:0000256" key="1">
    <source>
        <dbReference type="ARBA" id="ARBA00022679"/>
    </source>
</evidence>